<sequence length="1075" mass="120638">MFTGQVWQDLAGCDFVLDLIGELEEGSCPSASFSDYPITPEKDESYYQWTSPDSSMLLNIPPAPDRQAPSFPPPSLPPEFNRVANPGECQSQNGTSNAEGTQAPEVAQDMPEDWIIMWMASLCHCSIKAPGITHRRASSRKQSSESSRQQQDSPPPALAKPKYSNNSNKTVSLPDRPESPPEGPELIHIYQENENSDLKADSLSRETFQKKIEYFQRIGESYIAQSSPMKTVIPPSKNRSPPKKLQSEDQEKPQSAMPKVNAGLSVSTPKEKNQVTETQEDHPFQKAQNPEPSQEIRNIVKTHKERPVPLPKPAMPLRNVSKPFVKKHDPKEEALAKLGIVGWCPSPVSVNLALHSITDMPPSSPSLPSPPPPPPAKLSNSIKEKQLPLMKLFAQPSPTSPPASMPPPPPVQTPPLPAPFIPTDNAMEDTGVKGSARSIDEDPIVKTQLFSLSANVSFSYANPTWKIFLRKEVFYPKENFSHPYYLNLLCDQILTDTYSESCIRISREERRKMKDLLGKQPISGRRKKLNSSPSPAEQKQLDPPFSSLIAEFKVGMDAKSIAEEGIKKRIVVAARDNWANYFSRLFPVQGESGSDVQILGVSHRGLQLLKRAKEVSFSPEHLKILCSYSYADVLSLELMSRNILHFSLKNEQLIFHSPKASQIKAMVELFLHELKQDSKYVIALRSYVTDDKSLLNFKKGDFIRISYFLAFAKLIVGWQFGSVGGRSGLFPSSMVQLVAPPDYLSLHMNRQEESRKSVRRGTQEKIISKENSATPMASEVNSTSTAVYTADTCHYTMTEFAAAHFREAQPVLGWNEMCAEEKDPALLVQHTKPTLVSGLCVSPYVSFLPDRDRSHRGWQLLSLLTGYFLPSSNLMPYVTKYLQQANSESASPCKEIAQTCQSNLRKMVLNGGRRHLPFRVEMEAFLKGRSSHRILISLPGGQQYSTKIKTFTVAADVMKEISEHMGITEPEEIQEFAILVNRKDGKVAWPLHQKEYIHDFLPEDSLVGLNFCRITWKKPLNFENENYINFHYNQVLQNYMKGKLMLQYNSELEQQVGTLALLQHWARGLGSTPSM</sequence>
<evidence type="ECO:0000259" key="4">
    <source>
        <dbReference type="PROSITE" id="PS50002"/>
    </source>
</evidence>
<gene>
    <name evidence="6" type="ORF">JD844_011588</name>
</gene>
<feature type="region of interest" description="Disordered" evidence="3">
    <location>
        <begin position="226"/>
        <end position="296"/>
    </location>
</feature>
<dbReference type="Gene3D" id="1.25.40.530">
    <property type="entry name" value="MyTH4 domain"/>
    <property type="match status" value="1"/>
</dbReference>
<dbReference type="EMBL" id="JAIPUX010000439">
    <property type="protein sequence ID" value="KAH0629491.1"/>
    <property type="molecule type" value="Genomic_DNA"/>
</dbReference>
<dbReference type="PANTHER" id="PTHR22692:SF16">
    <property type="entry name" value="MYOSIN XVB"/>
    <property type="match status" value="1"/>
</dbReference>
<dbReference type="PROSITE" id="PS50002">
    <property type="entry name" value="SH3"/>
    <property type="match status" value="1"/>
</dbReference>
<dbReference type="SMART" id="SM00326">
    <property type="entry name" value="SH3"/>
    <property type="match status" value="1"/>
</dbReference>
<accession>A0ABQ7TIC4</accession>
<evidence type="ECO:0000256" key="1">
    <source>
        <dbReference type="ARBA" id="ARBA00022443"/>
    </source>
</evidence>
<dbReference type="InterPro" id="IPR059004">
    <property type="entry name" value="MYO15"/>
</dbReference>
<feature type="domain" description="SH3" evidence="4">
    <location>
        <begin position="676"/>
        <end position="740"/>
    </location>
</feature>
<evidence type="ECO:0000256" key="3">
    <source>
        <dbReference type="SAM" id="MobiDB-lite"/>
    </source>
</evidence>
<dbReference type="InterPro" id="IPR036028">
    <property type="entry name" value="SH3-like_dom_sf"/>
</dbReference>
<feature type="region of interest" description="Disordered" evidence="3">
    <location>
        <begin position="514"/>
        <end position="541"/>
    </location>
</feature>
<dbReference type="PANTHER" id="PTHR22692">
    <property type="entry name" value="MYOSIN VII, XV"/>
    <property type="match status" value="1"/>
</dbReference>
<dbReference type="PROSITE" id="PS51016">
    <property type="entry name" value="MYTH4"/>
    <property type="match status" value="1"/>
</dbReference>
<evidence type="ECO:0008006" key="8">
    <source>
        <dbReference type="Google" id="ProtNLM"/>
    </source>
</evidence>
<dbReference type="InterPro" id="IPR011993">
    <property type="entry name" value="PH-like_dom_sf"/>
</dbReference>
<feature type="compositionally biased region" description="Pro residues" evidence="3">
    <location>
        <begin position="398"/>
        <end position="412"/>
    </location>
</feature>
<dbReference type="InterPro" id="IPR001452">
    <property type="entry name" value="SH3_domain"/>
</dbReference>
<dbReference type="Proteomes" id="UP000826234">
    <property type="component" value="Unassembled WGS sequence"/>
</dbReference>
<reference evidence="6 7" key="1">
    <citation type="journal article" date="2022" name="Gigascience">
        <title>A chromosome-level genome assembly and annotation of the desert horned lizard, Phrynosoma platyrhinos, provides insight into chromosomal rearrangements among reptiles.</title>
        <authorList>
            <person name="Koochekian N."/>
            <person name="Ascanio A."/>
            <person name="Farleigh K."/>
            <person name="Card D.C."/>
            <person name="Schield D.R."/>
            <person name="Castoe T.A."/>
            <person name="Jezkova T."/>
        </authorList>
    </citation>
    <scope>NUCLEOTIDE SEQUENCE [LARGE SCALE GENOMIC DNA]</scope>
    <source>
        <strain evidence="6">NK-2021</strain>
    </source>
</reference>
<dbReference type="InterPro" id="IPR051567">
    <property type="entry name" value="Unconventional_Myosin_ATPase"/>
</dbReference>
<feature type="compositionally biased region" description="Polar residues" evidence="3">
    <location>
        <begin position="88"/>
        <end position="100"/>
    </location>
</feature>
<feature type="region of interest" description="Disordered" evidence="3">
    <location>
        <begin position="393"/>
        <end position="412"/>
    </location>
</feature>
<feature type="compositionally biased region" description="Low complexity" evidence="3">
    <location>
        <begin position="140"/>
        <end position="152"/>
    </location>
</feature>
<name>A0ABQ7TIC4_PHRPL</name>
<comment type="caution">
    <text evidence="6">The sequence shown here is derived from an EMBL/GenBank/DDBJ whole genome shotgun (WGS) entry which is preliminary data.</text>
</comment>
<dbReference type="Pfam" id="PF00784">
    <property type="entry name" value="MyTH4"/>
    <property type="match status" value="1"/>
</dbReference>
<protein>
    <recommendedName>
        <fullName evidence="8">Myosin XVB</fullName>
    </recommendedName>
</protein>
<feature type="region of interest" description="Disordered" evidence="3">
    <location>
        <begin position="361"/>
        <end position="380"/>
    </location>
</feature>
<feature type="compositionally biased region" description="Polar residues" evidence="3">
    <location>
        <begin position="286"/>
        <end position="296"/>
    </location>
</feature>
<dbReference type="SUPFAM" id="SSF50044">
    <property type="entry name" value="SH3-domain"/>
    <property type="match status" value="1"/>
</dbReference>
<feature type="compositionally biased region" description="Basic and acidic residues" evidence="3">
    <location>
        <begin position="269"/>
        <end position="284"/>
    </location>
</feature>
<evidence type="ECO:0000259" key="5">
    <source>
        <dbReference type="PROSITE" id="PS51016"/>
    </source>
</evidence>
<evidence type="ECO:0000313" key="6">
    <source>
        <dbReference type="EMBL" id="KAH0629491.1"/>
    </source>
</evidence>
<dbReference type="Gene3D" id="3.10.20.90">
    <property type="entry name" value="Phosphatidylinositol 3-kinase Catalytic Subunit, Chain A, domain 1"/>
    <property type="match status" value="1"/>
</dbReference>
<evidence type="ECO:0000256" key="2">
    <source>
        <dbReference type="PROSITE-ProRule" id="PRU00192"/>
    </source>
</evidence>
<dbReference type="Gene3D" id="2.30.29.30">
    <property type="entry name" value="Pleckstrin-homology domain (PH domain)/Phosphotyrosine-binding domain (PTB)"/>
    <property type="match status" value="1"/>
</dbReference>
<dbReference type="Gene3D" id="2.30.30.40">
    <property type="entry name" value="SH3 Domains"/>
    <property type="match status" value="1"/>
</dbReference>
<keyword evidence="7" id="KW-1185">Reference proteome</keyword>
<evidence type="ECO:0000313" key="7">
    <source>
        <dbReference type="Proteomes" id="UP000826234"/>
    </source>
</evidence>
<keyword evidence="1 2" id="KW-0728">SH3 domain</keyword>
<proteinExistence type="predicted"/>
<feature type="region of interest" description="Disordered" evidence="3">
    <location>
        <begin position="59"/>
        <end position="104"/>
    </location>
</feature>
<dbReference type="InterPro" id="IPR000857">
    <property type="entry name" value="MyTH4_dom"/>
</dbReference>
<feature type="domain" description="MyTH4" evidence="5">
    <location>
        <begin position="771"/>
        <end position="926"/>
    </location>
</feature>
<feature type="region of interest" description="Disordered" evidence="3">
    <location>
        <begin position="133"/>
        <end position="202"/>
    </location>
</feature>
<dbReference type="Pfam" id="PF07653">
    <property type="entry name" value="SH3_2"/>
    <property type="match status" value="1"/>
</dbReference>
<feature type="compositionally biased region" description="Pro residues" evidence="3">
    <location>
        <begin position="362"/>
        <end position="376"/>
    </location>
</feature>
<organism evidence="6 7">
    <name type="scientific">Phrynosoma platyrhinos</name>
    <name type="common">Desert horned lizard</name>
    <dbReference type="NCBI Taxonomy" id="52577"/>
    <lineage>
        <taxon>Eukaryota</taxon>
        <taxon>Metazoa</taxon>
        <taxon>Chordata</taxon>
        <taxon>Craniata</taxon>
        <taxon>Vertebrata</taxon>
        <taxon>Euteleostomi</taxon>
        <taxon>Lepidosauria</taxon>
        <taxon>Squamata</taxon>
        <taxon>Bifurcata</taxon>
        <taxon>Unidentata</taxon>
        <taxon>Episquamata</taxon>
        <taxon>Toxicofera</taxon>
        <taxon>Iguania</taxon>
        <taxon>Phrynosomatidae</taxon>
        <taxon>Phrynosomatinae</taxon>
        <taxon>Phrynosoma</taxon>
    </lineage>
</organism>
<dbReference type="InterPro" id="IPR038185">
    <property type="entry name" value="MyTH4_dom_sf"/>
</dbReference>
<dbReference type="Pfam" id="PF26570">
    <property type="entry name" value="MYO15"/>
    <property type="match status" value="1"/>
</dbReference>